<keyword evidence="6" id="KW-1185">Reference proteome</keyword>
<reference evidence="5 6" key="1">
    <citation type="submission" date="2021-03" db="EMBL/GenBank/DDBJ databases">
        <title>Genomic Encyclopedia of Type Strains, Phase IV (KMG-IV): sequencing the most valuable type-strain genomes for metagenomic binning, comparative biology and taxonomic classification.</title>
        <authorList>
            <person name="Goeker M."/>
        </authorList>
    </citation>
    <scope>NUCLEOTIDE SEQUENCE [LARGE SCALE GENOMIC DNA]</scope>
    <source>
        <strain evidence="5 6">DSM 24738</strain>
    </source>
</reference>
<proteinExistence type="predicted"/>
<dbReference type="Gene3D" id="1.20.120.530">
    <property type="entry name" value="GntR ligand-binding domain-like"/>
    <property type="match status" value="1"/>
</dbReference>
<dbReference type="SMART" id="SM00345">
    <property type="entry name" value="HTH_GNTR"/>
    <property type="match status" value="1"/>
</dbReference>
<evidence type="ECO:0000259" key="4">
    <source>
        <dbReference type="PROSITE" id="PS50949"/>
    </source>
</evidence>
<dbReference type="Pfam" id="PF07729">
    <property type="entry name" value="FCD"/>
    <property type="match status" value="1"/>
</dbReference>
<name>A0ABS4GSY2_9BACL</name>
<dbReference type="GO" id="GO:0003677">
    <property type="term" value="F:DNA binding"/>
    <property type="evidence" value="ECO:0007669"/>
    <property type="project" value="UniProtKB-KW"/>
</dbReference>
<keyword evidence="3" id="KW-0804">Transcription</keyword>
<evidence type="ECO:0000313" key="5">
    <source>
        <dbReference type="EMBL" id="MBP1933339.1"/>
    </source>
</evidence>
<dbReference type="PROSITE" id="PS50949">
    <property type="entry name" value="HTH_GNTR"/>
    <property type="match status" value="1"/>
</dbReference>
<dbReference type="Gene3D" id="1.10.10.10">
    <property type="entry name" value="Winged helix-like DNA-binding domain superfamily/Winged helix DNA-binding domain"/>
    <property type="match status" value="1"/>
</dbReference>
<dbReference type="InterPro" id="IPR000524">
    <property type="entry name" value="Tscrpt_reg_HTH_GntR"/>
</dbReference>
<dbReference type="InterPro" id="IPR011711">
    <property type="entry name" value="GntR_C"/>
</dbReference>
<dbReference type="SUPFAM" id="SSF48008">
    <property type="entry name" value="GntR ligand-binding domain-like"/>
    <property type="match status" value="1"/>
</dbReference>
<dbReference type="PRINTS" id="PR00035">
    <property type="entry name" value="HTHGNTR"/>
</dbReference>
<organism evidence="5 6">
    <name type="scientific">Ammoniphilus resinae</name>
    <dbReference type="NCBI Taxonomy" id="861532"/>
    <lineage>
        <taxon>Bacteria</taxon>
        <taxon>Bacillati</taxon>
        <taxon>Bacillota</taxon>
        <taxon>Bacilli</taxon>
        <taxon>Bacillales</taxon>
        <taxon>Paenibacillaceae</taxon>
        <taxon>Aneurinibacillus group</taxon>
        <taxon>Ammoniphilus</taxon>
    </lineage>
</organism>
<dbReference type="InterPro" id="IPR036388">
    <property type="entry name" value="WH-like_DNA-bd_sf"/>
</dbReference>
<keyword evidence="1" id="KW-0805">Transcription regulation</keyword>
<dbReference type="SMART" id="SM00895">
    <property type="entry name" value="FCD"/>
    <property type="match status" value="1"/>
</dbReference>
<dbReference type="InterPro" id="IPR036390">
    <property type="entry name" value="WH_DNA-bd_sf"/>
</dbReference>
<gene>
    <name evidence="5" type="ORF">J2Z37_003352</name>
</gene>
<evidence type="ECO:0000256" key="3">
    <source>
        <dbReference type="ARBA" id="ARBA00023163"/>
    </source>
</evidence>
<dbReference type="Pfam" id="PF00392">
    <property type="entry name" value="GntR"/>
    <property type="match status" value="1"/>
</dbReference>
<dbReference type="PANTHER" id="PTHR43537">
    <property type="entry name" value="TRANSCRIPTIONAL REGULATOR, GNTR FAMILY"/>
    <property type="match status" value="1"/>
</dbReference>
<evidence type="ECO:0000256" key="1">
    <source>
        <dbReference type="ARBA" id="ARBA00023015"/>
    </source>
</evidence>
<dbReference type="RefSeq" id="WP_209811347.1">
    <property type="nucleotide sequence ID" value="NZ_JAGGKT010000010.1"/>
</dbReference>
<dbReference type="InterPro" id="IPR008920">
    <property type="entry name" value="TF_FadR/GntR_C"/>
</dbReference>
<keyword evidence="2 5" id="KW-0238">DNA-binding</keyword>
<dbReference type="SUPFAM" id="SSF46785">
    <property type="entry name" value="Winged helix' DNA-binding domain"/>
    <property type="match status" value="1"/>
</dbReference>
<dbReference type="PANTHER" id="PTHR43537:SF24">
    <property type="entry name" value="GLUCONATE OPERON TRANSCRIPTIONAL REPRESSOR"/>
    <property type="match status" value="1"/>
</dbReference>
<dbReference type="Proteomes" id="UP001519343">
    <property type="component" value="Unassembled WGS sequence"/>
</dbReference>
<sequence>MSKKSLLKDIAYEKIKEKILTEDEQYTSENSLVNELEMSRTPIREALQRLMHEGYIKIMPNQGIAIPDLSVKELNDITEYRIAIESTSIKQAVHLLNEDHYVYLQEIIERQKEAVNQNNVVQFIQSDVDFHLYLLEIVGNELFIQGFQHVSGRVFRLRRKMNSNPMQLLKRIEEHIRIIELLKDRNLDLVLEELENHLKSWA</sequence>
<evidence type="ECO:0000256" key="2">
    <source>
        <dbReference type="ARBA" id="ARBA00023125"/>
    </source>
</evidence>
<dbReference type="EMBL" id="JAGGKT010000010">
    <property type="protein sequence ID" value="MBP1933339.1"/>
    <property type="molecule type" value="Genomic_DNA"/>
</dbReference>
<comment type="caution">
    <text evidence="5">The sequence shown here is derived from an EMBL/GenBank/DDBJ whole genome shotgun (WGS) entry which is preliminary data.</text>
</comment>
<feature type="domain" description="HTH gntR-type" evidence="4">
    <location>
        <begin position="1"/>
        <end position="69"/>
    </location>
</feature>
<protein>
    <submittedName>
        <fullName evidence="5">DNA-binding GntR family transcriptional regulator</fullName>
    </submittedName>
</protein>
<evidence type="ECO:0000313" key="6">
    <source>
        <dbReference type="Proteomes" id="UP001519343"/>
    </source>
</evidence>
<accession>A0ABS4GSY2</accession>